<name>A0A140E0C2_MIMIV</name>
<dbReference type="EMBL" id="KF959826">
    <property type="protein sequence ID" value="AMK61747.1"/>
    <property type="molecule type" value="Genomic_DNA"/>
</dbReference>
<organism evidence="1 2">
    <name type="scientific">Samba virus</name>
    <dbReference type="NCBI Taxonomy" id="1461100"/>
    <lineage>
        <taxon>Viruses</taxon>
        <taxon>Varidnaviria</taxon>
        <taxon>Bamfordvirae</taxon>
        <taxon>Nucleocytoviricota</taxon>
        <taxon>Megaviricetes</taxon>
        <taxon>Imitervirales</taxon>
        <taxon>Mimiviridae</taxon>
        <taxon>Megamimivirinae</taxon>
        <taxon>Mimivirus</taxon>
        <taxon>Mimivirus bradfordmassiliense</taxon>
    </lineage>
</organism>
<accession>A0A140E0C2</accession>
<reference evidence="1 2" key="1">
    <citation type="journal article" date="2014" name="Virol. J.">
        <title>Samba virus: a novel mimivirus from a giant rain forest, the Brazilian Amazon.</title>
        <authorList>
            <person name="Campos R.K."/>
            <person name="Boratto P.V."/>
            <person name="Assis F.L."/>
            <person name="Aguiar E.R."/>
            <person name="Silva L.C."/>
            <person name="Albarnaz J.D."/>
            <person name="Dornas F.P."/>
            <person name="Trindade G.S."/>
            <person name="Ferreira P.P."/>
            <person name="Marques J.T."/>
            <person name="Robert C."/>
            <person name="Raoult D."/>
            <person name="Kroon E.G."/>
            <person name="La Scola B."/>
            <person name="Abrahao J.S."/>
        </authorList>
    </citation>
    <scope>NUCLEOTIDE SEQUENCE [LARGE SCALE GENOMIC DNA]</scope>
</reference>
<sequence>MQSTDISTNKIKFTVDKFNYVVKLSVLKNTHKITIKCTHNEEFYCWTFMTCEIIKSDYSSNSFYYDSSNSSINENINDENSNFLSINICPEMLFNILTAFKNNMLDKIYQINFPQDFDSVKSNLSILLTITLPLMNNFPDIKTIILEPKNINEPKRCSLKLMRQSFIIQQKNNEKFEKLSEKIEKMGKELTELQTVHNGLVKYIKEKYVRLDDLVDFVNKRDIDVITQVKKN</sequence>
<evidence type="ECO:0000313" key="1">
    <source>
        <dbReference type="EMBL" id="AMK61747.1"/>
    </source>
</evidence>
<protein>
    <submittedName>
        <fullName evidence="1">Uncharacterized protein</fullName>
    </submittedName>
</protein>
<dbReference type="Proteomes" id="UP000240935">
    <property type="component" value="Segment"/>
</dbReference>
<evidence type="ECO:0000313" key="2">
    <source>
        <dbReference type="Proteomes" id="UP000240935"/>
    </source>
</evidence>
<dbReference type="SMR" id="A0A140E0C2"/>
<proteinExistence type="predicted"/>